<feature type="region of interest" description="Disordered" evidence="5">
    <location>
        <begin position="56"/>
        <end position="76"/>
    </location>
</feature>
<dbReference type="InterPro" id="IPR001810">
    <property type="entry name" value="F-box_dom"/>
</dbReference>
<protein>
    <recommendedName>
        <fullName evidence="6">F-box domain-containing protein</fullName>
    </recommendedName>
</protein>
<dbReference type="PROSITE" id="PS00678">
    <property type="entry name" value="WD_REPEATS_1"/>
    <property type="match status" value="4"/>
</dbReference>
<keyword evidence="8" id="KW-1185">Reference proteome</keyword>
<dbReference type="PANTHER" id="PTHR14604:SF4">
    <property type="entry name" value="F-BOX DOMAIN-CONTAINING PROTEIN"/>
    <property type="match status" value="1"/>
</dbReference>
<evidence type="ECO:0000256" key="1">
    <source>
        <dbReference type="ARBA" id="ARBA00007968"/>
    </source>
</evidence>
<dbReference type="InterPro" id="IPR015943">
    <property type="entry name" value="WD40/YVTN_repeat-like_dom_sf"/>
</dbReference>
<dbReference type="Proteomes" id="UP001600064">
    <property type="component" value="Unassembled WGS sequence"/>
</dbReference>
<feature type="compositionally biased region" description="Pro residues" evidence="5">
    <location>
        <begin position="56"/>
        <end position="68"/>
    </location>
</feature>
<dbReference type="Pfam" id="PF12937">
    <property type="entry name" value="F-box-like"/>
    <property type="match status" value="1"/>
</dbReference>
<name>A0ABR4DJJ4_9PEZI</name>
<feature type="repeat" description="WD" evidence="4">
    <location>
        <begin position="714"/>
        <end position="755"/>
    </location>
</feature>
<feature type="repeat" description="WD" evidence="4">
    <location>
        <begin position="631"/>
        <end position="670"/>
    </location>
</feature>
<dbReference type="PROSITE" id="PS50082">
    <property type="entry name" value="WD_REPEATS_2"/>
    <property type="match status" value="5"/>
</dbReference>
<dbReference type="CDD" id="cd00200">
    <property type="entry name" value="WD40"/>
    <property type="match status" value="1"/>
</dbReference>
<dbReference type="SMART" id="SM00320">
    <property type="entry name" value="WD40"/>
    <property type="match status" value="7"/>
</dbReference>
<dbReference type="SUPFAM" id="SSF50978">
    <property type="entry name" value="WD40 repeat-like"/>
    <property type="match status" value="1"/>
</dbReference>
<sequence>MVSSGSTSHWHLQAQFAPPQSQSIATSAAPSSTHSNSRRIVQVHDWAPAQEAMFPTAPPSVPLPPTPTPTRDGVPARHARHAGRSMSLSLPWRHRPATAFLEAPAEAGPSGARLEKCYSHESHEPAGREAHPHVAHPSSRSPHGNLKRMLRRASMSFRTGVKGLVQRRTSVPASTVFDEDGLPARPELAGPSSQAGPRPATSHSPWLRLRQAASLHRPSRPLHTSYGEPVFEPELDPIESPALPIPGSGEQPPIIPRHTGAAARHAAAIACSGLHAHEAMDTQRLPRPGWLAEDALDDHESGIGIALTSSEAEKYIPGIEVDSDVEVDADEPTMSRDEVAIAKVDFVSQLPVELSIQILSLLDAATLATASRVSSTWYRIVQDQQIWRESFLREKTTTYATGGPVKPGAGLGIPPNRPTNNWKEIYRVKTQLDGHWRKGKARPVYLNGHTDSIYCLQFDESKLITGSRDRTIRVWDMNTFACKLVIGPPEITNANRASLLYDEDGNPKHFATLPDLVATSNPDGTPRSPIRAYHSVPDICSPAMHHNASILCLQYDDRILVTGSSDATCIVYAVDADHPDHRERYRPVRRLRHHKAAVLDLCFDDRHIVTCSKDVSICVWDRETGALLRQLRGHGGPVNAVQMRGNTIVSCSGDFWVKLWNIDTGRNIREFAGHTKGLACSQFSEDGRYIASAGNDLGIRIWDANTGECVRHIEDAHGKLVRSLHVDSVSGRLVSASYDSDIKVWDMETGQALLAFPHWHSSWVLSAKSDYRRIVSSGQDPKILILDFGAGVRGVEMLESVDRRTPREAPAGYI</sequence>
<dbReference type="InterPro" id="IPR019775">
    <property type="entry name" value="WD40_repeat_CS"/>
</dbReference>
<dbReference type="Pfam" id="PF00400">
    <property type="entry name" value="WD40"/>
    <property type="match status" value="6"/>
</dbReference>
<organism evidence="7 8">
    <name type="scientific">Remersonia thermophila</name>
    <dbReference type="NCBI Taxonomy" id="72144"/>
    <lineage>
        <taxon>Eukaryota</taxon>
        <taxon>Fungi</taxon>
        <taxon>Dikarya</taxon>
        <taxon>Ascomycota</taxon>
        <taxon>Pezizomycotina</taxon>
        <taxon>Sordariomycetes</taxon>
        <taxon>Sordariomycetidae</taxon>
        <taxon>Sordariales</taxon>
        <taxon>Sordariales incertae sedis</taxon>
        <taxon>Remersonia</taxon>
    </lineage>
</organism>
<dbReference type="EMBL" id="JAZGUE010000002">
    <property type="protein sequence ID" value="KAL2270545.1"/>
    <property type="molecule type" value="Genomic_DNA"/>
</dbReference>
<dbReference type="InterPro" id="IPR006141">
    <property type="entry name" value="Intein_N"/>
</dbReference>
<feature type="compositionally biased region" description="Basic and acidic residues" evidence="5">
    <location>
        <begin position="120"/>
        <end position="132"/>
    </location>
</feature>
<dbReference type="Gene3D" id="2.130.10.10">
    <property type="entry name" value="YVTN repeat-like/Quinoprotein amine dehydrogenase"/>
    <property type="match status" value="2"/>
</dbReference>
<feature type="repeat" description="WD" evidence="4">
    <location>
        <begin position="671"/>
        <end position="712"/>
    </location>
</feature>
<feature type="repeat" description="WD" evidence="4">
    <location>
        <begin position="591"/>
        <end position="630"/>
    </location>
</feature>
<dbReference type="InterPro" id="IPR036047">
    <property type="entry name" value="F-box-like_dom_sf"/>
</dbReference>
<gene>
    <name evidence="7" type="ORF">VTJ83DRAFT_2729</name>
</gene>
<evidence type="ECO:0000313" key="7">
    <source>
        <dbReference type="EMBL" id="KAL2270545.1"/>
    </source>
</evidence>
<feature type="repeat" description="WD" evidence="4">
    <location>
        <begin position="446"/>
        <end position="479"/>
    </location>
</feature>
<evidence type="ECO:0000256" key="4">
    <source>
        <dbReference type="PROSITE-ProRule" id="PRU00221"/>
    </source>
</evidence>
<dbReference type="PANTHER" id="PTHR14604">
    <property type="entry name" value="WD40 REPEAT PF20"/>
    <property type="match status" value="1"/>
</dbReference>
<dbReference type="RefSeq" id="XP_070869269.1">
    <property type="nucleotide sequence ID" value="XM_071009031.1"/>
</dbReference>
<dbReference type="SMART" id="SM00256">
    <property type="entry name" value="FBOX"/>
    <property type="match status" value="1"/>
</dbReference>
<dbReference type="InterPro" id="IPR020472">
    <property type="entry name" value="WD40_PAC1"/>
</dbReference>
<dbReference type="PROSITE" id="PS50181">
    <property type="entry name" value="FBOX"/>
    <property type="match status" value="1"/>
</dbReference>
<dbReference type="InterPro" id="IPR001680">
    <property type="entry name" value="WD40_rpt"/>
</dbReference>
<proteinExistence type="inferred from homology"/>
<comment type="caution">
    <text evidence="7">The sequence shown here is derived from an EMBL/GenBank/DDBJ whole genome shotgun (WGS) entry which is preliminary data.</text>
</comment>
<evidence type="ECO:0000259" key="6">
    <source>
        <dbReference type="PROSITE" id="PS50181"/>
    </source>
</evidence>
<feature type="compositionally biased region" description="Polar residues" evidence="5">
    <location>
        <begin position="18"/>
        <end position="39"/>
    </location>
</feature>
<reference evidence="7 8" key="1">
    <citation type="journal article" date="2024" name="Commun. Biol.">
        <title>Comparative genomic analysis of thermophilic fungi reveals convergent evolutionary adaptations and gene losses.</title>
        <authorList>
            <person name="Steindorff A.S."/>
            <person name="Aguilar-Pontes M.V."/>
            <person name="Robinson A.J."/>
            <person name="Andreopoulos B."/>
            <person name="LaButti K."/>
            <person name="Kuo A."/>
            <person name="Mondo S."/>
            <person name="Riley R."/>
            <person name="Otillar R."/>
            <person name="Haridas S."/>
            <person name="Lipzen A."/>
            <person name="Grimwood J."/>
            <person name="Schmutz J."/>
            <person name="Clum A."/>
            <person name="Reid I.D."/>
            <person name="Moisan M.C."/>
            <person name="Butler G."/>
            <person name="Nguyen T.T.M."/>
            <person name="Dewar K."/>
            <person name="Conant G."/>
            <person name="Drula E."/>
            <person name="Henrissat B."/>
            <person name="Hansel C."/>
            <person name="Singer S."/>
            <person name="Hutchinson M.I."/>
            <person name="de Vries R.P."/>
            <person name="Natvig D.O."/>
            <person name="Powell A.J."/>
            <person name="Tsang A."/>
            <person name="Grigoriev I.V."/>
        </authorList>
    </citation>
    <scope>NUCLEOTIDE SEQUENCE [LARGE SCALE GENOMIC DNA]</scope>
    <source>
        <strain evidence="7 8">ATCC 22073</strain>
    </source>
</reference>
<feature type="region of interest" description="Disordered" evidence="5">
    <location>
        <begin position="120"/>
        <end position="145"/>
    </location>
</feature>
<keyword evidence="2 4" id="KW-0853">WD repeat</keyword>
<dbReference type="PRINTS" id="PR00320">
    <property type="entry name" value="GPROTEINBRPT"/>
</dbReference>
<dbReference type="GeneID" id="98123675"/>
<evidence type="ECO:0000256" key="2">
    <source>
        <dbReference type="ARBA" id="ARBA00022574"/>
    </source>
</evidence>
<dbReference type="SUPFAM" id="SSF81383">
    <property type="entry name" value="F-box domain"/>
    <property type="match status" value="1"/>
</dbReference>
<dbReference type="InterPro" id="IPR050995">
    <property type="entry name" value="WD-F-box_domain-protein"/>
</dbReference>
<dbReference type="InterPro" id="IPR036322">
    <property type="entry name" value="WD40_repeat_dom_sf"/>
</dbReference>
<evidence type="ECO:0000256" key="5">
    <source>
        <dbReference type="SAM" id="MobiDB-lite"/>
    </source>
</evidence>
<dbReference type="PROSITE" id="PS50294">
    <property type="entry name" value="WD_REPEATS_REGION"/>
    <property type="match status" value="3"/>
</dbReference>
<evidence type="ECO:0000313" key="8">
    <source>
        <dbReference type="Proteomes" id="UP001600064"/>
    </source>
</evidence>
<feature type="compositionally biased region" description="Polar residues" evidence="5">
    <location>
        <begin position="1"/>
        <end position="10"/>
    </location>
</feature>
<keyword evidence="3" id="KW-0677">Repeat</keyword>
<feature type="region of interest" description="Disordered" evidence="5">
    <location>
        <begin position="1"/>
        <end position="41"/>
    </location>
</feature>
<feature type="domain" description="F-box" evidence="6">
    <location>
        <begin position="344"/>
        <end position="390"/>
    </location>
</feature>
<feature type="region of interest" description="Disordered" evidence="5">
    <location>
        <begin position="176"/>
        <end position="203"/>
    </location>
</feature>
<dbReference type="PROSITE" id="PS50817">
    <property type="entry name" value="INTEIN_N_TER"/>
    <property type="match status" value="1"/>
</dbReference>
<dbReference type="Gene3D" id="1.20.1280.50">
    <property type="match status" value="1"/>
</dbReference>
<comment type="similarity">
    <text evidence="1">Belongs to the WD repeat MET30/SCONB/SCON-2 family.</text>
</comment>
<accession>A0ABR4DJJ4</accession>
<evidence type="ECO:0000256" key="3">
    <source>
        <dbReference type="ARBA" id="ARBA00022737"/>
    </source>
</evidence>